<keyword evidence="2" id="KW-0808">Transferase</keyword>
<dbReference type="Pfam" id="PF06094">
    <property type="entry name" value="GGACT"/>
    <property type="match status" value="1"/>
</dbReference>
<dbReference type="KEGG" id="rter:IDM49_10315"/>
<evidence type="ECO:0000313" key="3">
    <source>
        <dbReference type="Proteomes" id="UP000516404"/>
    </source>
</evidence>
<dbReference type="GeneID" id="96624632"/>
<feature type="domain" description="Gamma-glutamylcyclotransferase AIG2-like" evidence="1">
    <location>
        <begin position="6"/>
        <end position="101"/>
    </location>
</feature>
<dbReference type="InterPro" id="IPR009288">
    <property type="entry name" value="AIG2-like_dom"/>
</dbReference>
<dbReference type="EMBL" id="CP061539">
    <property type="protein sequence ID" value="QNV37587.1"/>
    <property type="molecule type" value="Genomic_DNA"/>
</dbReference>
<dbReference type="Gene3D" id="3.10.490.10">
    <property type="entry name" value="Gamma-glutamyl cyclotransferase-like"/>
    <property type="match status" value="1"/>
</dbReference>
<dbReference type="Proteomes" id="UP000516404">
    <property type="component" value="Chromosome"/>
</dbReference>
<evidence type="ECO:0000259" key="1">
    <source>
        <dbReference type="Pfam" id="PF06094"/>
    </source>
</evidence>
<name>A0A7H2BD41_9MICC</name>
<accession>A0A7H2BD41</accession>
<gene>
    <name evidence="2" type="ORF">IDM49_10315</name>
</gene>
<dbReference type="RefSeq" id="WP_168614134.1">
    <property type="nucleotide sequence ID" value="NZ_BAAAOX010000016.1"/>
</dbReference>
<reference evidence="2 3" key="1">
    <citation type="submission" date="2020-09" db="EMBL/GenBank/DDBJ databases">
        <title>Investigation of environmental microbes.</title>
        <authorList>
            <person name="Ou Y."/>
            <person name="Kang Q."/>
        </authorList>
    </citation>
    <scope>NUCLEOTIDE SEQUENCE [LARGE SCALE GENOMIC DNA]</scope>
    <source>
        <strain evidence="2 3">KJZ-14</strain>
    </source>
</reference>
<keyword evidence="3" id="KW-1185">Reference proteome</keyword>
<dbReference type="InterPro" id="IPR013024">
    <property type="entry name" value="GGCT-like"/>
</dbReference>
<dbReference type="InterPro" id="IPR036568">
    <property type="entry name" value="GGCT-like_sf"/>
</dbReference>
<protein>
    <submittedName>
        <fullName evidence="2">Gamma-glutamylcyclotransferase</fullName>
    </submittedName>
</protein>
<organism evidence="2 3">
    <name type="scientific">Rothia terrae</name>
    <dbReference type="NCBI Taxonomy" id="396015"/>
    <lineage>
        <taxon>Bacteria</taxon>
        <taxon>Bacillati</taxon>
        <taxon>Actinomycetota</taxon>
        <taxon>Actinomycetes</taxon>
        <taxon>Micrococcales</taxon>
        <taxon>Micrococcaceae</taxon>
        <taxon>Rothia</taxon>
    </lineage>
</organism>
<dbReference type="GO" id="GO:0016740">
    <property type="term" value="F:transferase activity"/>
    <property type="evidence" value="ECO:0007669"/>
    <property type="project" value="UniProtKB-KW"/>
</dbReference>
<dbReference type="AlphaFoldDB" id="A0A7H2BD41"/>
<dbReference type="SUPFAM" id="SSF110857">
    <property type="entry name" value="Gamma-glutamyl cyclotransferase-like"/>
    <property type="match status" value="1"/>
</dbReference>
<dbReference type="CDD" id="cd06661">
    <property type="entry name" value="GGCT_like"/>
    <property type="match status" value="1"/>
</dbReference>
<sequence length="102" mass="11345">MTAKRWGGSFPYLLPAQDASARILGTLVFVDATAWAQVSAALDELEDTDPAHPEHDDNLYNRVLHEVETTDGTTHTAWVYIPPAKNHASLRKQYAVIGGEWR</sequence>
<proteinExistence type="predicted"/>
<evidence type="ECO:0000313" key="2">
    <source>
        <dbReference type="EMBL" id="QNV37587.1"/>
    </source>
</evidence>